<dbReference type="SUPFAM" id="SSF56801">
    <property type="entry name" value="Acetyl-CoA synthetase-like"/>
    <property type="match status" value="1"/>
</dbReference>
<organism evidence="2">
    <name type="scientific">Streptomyces sp. AAH63-10</name>
    <dbReference type="NCBI Taxonomy" id="1211496"/>
    <lineage>
        <taxon>Bacteria</taxon>
        <taxon>Bacillati</taxon>
        <taxon>Actinomycetota</taxon>
        <taxon>Actinomycetes</taxon>
        <taxon>Kitasatosporales</taxon>
        <taxon>Streptomycetaceae</taxon>
        <taxon>Streptomyces</taxon>
    </lineage>
</organism>
<feature type="non-terminal residue" evidence="2">
    <location>
        <position position="221"/>
    </location>
</feature>
<dbReference type="GO" id="GO:0005737">
    <property type="term" value="C:cytoplasm"/>
    <property type="evidence" value="ECO:0007669"/>
    <property type="project" value="TreeGrafter"/>
</dbReference>
<dbReference type="PANTHER" id="PTHR45527">
    <property type="entry name" value="NONRIBOSOMAL PEPTIDE SYNTHETASE"/>
    <property type="match status" value="1"/>
</dbReference>
<dbReference type="GO" id="GO:0031177">
    <property type="term" value="F:phosphopantetheine binding"/>
    <property type="evidence" value="ECO:0007669"/>
    <property type="project" value="TreeGrafter"/>
</dbReference>
<dbReference type="GO" id="GO:0044550">
    <property type="term" value="P:secondary metabolite biosynthetic process"/>
    <property type="evidence" value="ECO:0007669"/>
    <property type="project" value="TreeGrafter"/>
</dbReference>
<name>J7FYI8_9ACTN</name>
<dbReference type="Gene3D" id="3.40.50.980">
    <property type="match status" value="1"/>
</dbReference>
<dbReference type="EMBL" id="JX008860">
    <property type="protein sequence ID" value="AFP49802.1"/>
    <property type="molecule type" value="Genomic_DNA"/>
</dbReference>
<dbReference type="GO" id="GO:0043041">
    <property type="term" value="P:amino acid activation for nonribosomal peptide biosynthetic process"/>
    <property type="evidence" value="ECO:0007669"/>
    <property type="project" value="TreeGrafter"/>
</dbReference>
<feature type="domain" description="AMP-dependent synthetase/ligase" evidence="1">
    <location>
        <begin position="26"/>
        <end position="195"/>
    </location>
</feature>
<dbReference type="Gene3D" id="2.30.38.10">
    <property type="entry name" value="Luciferase, Domain 3"/>
    <property type="match status" value="1"/>
</dbReference>
<gene>
    <name evidence="2" type="primary">nrps</name>
</gene>
<dbReference type="AlphaFoldDB" id="J7FYI8"/>
<dbReference type="PANTHER" id="PTHR45527:SF1">
    <property type="entry name" value="FATTY ACID SYNTHASE"/>
    <property type="match status" value="1"/>
</dbReference>
<reference evidence="2" key="1">
    <citation type="submission" date="2012-05" db="EMBL/GenBank/DDBJ databases">
        <title>Investigation of Non-ribosomal Peptide Synthetases (NRPSs) Genes in Terrestrial Streptomyces Strains.</title>
        <authorList>
            <person name="Ince Yilmaz E."/>
        </authorList>
    </citation>
    <scope>NUCLEOTIDE SEQUENCE</scope>
    <source>
        <strain evidence="2">AAH63-10</strain>
    </source>
</reference>
<protein>
    <submittedName>
        <fullName evidence="2">NRPS</fullName>
    </submittedName>
</protein>
<feature type="non-terminal residue" evidence="2">
    <location>
        <position position="1"/>
    </location>
</feature>
<dbReference type="Pfam" id="PF00501">
    <property type="entry name" value="AMP-binding"/>
    <property type="match status" value="1"/>
</dbReference>
<proteinExistence type="predicted"/>
<dbReference type="InterPro" id="IPR000873">
    <property type="entry name" value="AMP-dep_synth/lig_dom"/>
</dbReference>
<evidence type="ECO:0000259" key="1">
    <source>
        <dbReference type="Pfam" id="PF00501"/>
    </source>
</evidence>
<evidence type="ECO:0000313" key="2">
    <source>
        <dbReference type="EMBL" id="AFP49802.1"/>
    </source>
</evidence>
<sequence>GGRSPTSYASTATASVPTRWAPRSCAQLASHGFDVWLQEAFVTLLRGDRLVLVDEETRRDAERLLELLAAERVERMYLSPAQLDQLAISLTERPADLALRHISVGGEPLRLSAETRALFASLEGVVLENQYGPSETHHGSSSILSGDPQEWPAAPSIGRPIPGTRMYLLDRHLNLVPPGVPGELYIAGDALARGYIGKPALTAERFIADPFQPGRRMYRTG</sequence>
<accession>J7FYI8</accession>